<dbReference type="SUPFAM" id="SSF46955">
    <property type="entry name" value="Putative DNA-binding domain"/>
    <property type="match status" value="1"/>
</dbReference>
<name>A0A923LGY6_9FIRM</name>
<dbReference type="Pfam" id="PF06445">
    <property type="entry name" value="GyrI-like"/>
    <property type="match status" value="1"/>
</dbReference>
<reference evidence="7" key="1">
    <citation type="submission" date="2020-08" db="EMBL/GenBank/DDBJ databases">
        <title>Genome public.</title>
        <authorList>
            <person name="Liu C."/>
            <person name="Sun Q."/>
        </authorList>
    </citation>
    <scope>NUCLEOTIDE SEQUENCE</scope>
    <source>
        <strain evidence="7">NSJ-55</strain>
    </source>
</reference>
<dbReference type="InterPro" id="IPR029442">
    <property type="entry name" value="GyrI-like"/>
</dbReference>
<dbReference type="PROSITE" id="PS50937">
    <property type="entry name" value="HTH_MERR_2"/>
    <property type="match status" value="1"/>
</dbReference>
<proteinExistence type="predicted"/>
<evidence type="ECO:0000256" key="1">
    <source>
        <dbReference type="ARBA" id="ARBA00022491"/>
    </source>
</evidence>
<dbReference type="Gene3D" id="3.20.80.10">
    <property type="entry name" value="Regulatory factor, effector binding domain"/>
    <property type="match status" value="1"/>
</dbReference>
<evidence type="ECO:0000259" key="6">
    <source>
        <dbReference type="PROSITE" id="PS50937"/>
    </source>
</evidence>
<evidence type="ECO:0000313" key="8">
    <source>
        <dbReference type="Proteomes" id="UP000652477"/>
    </source>
</evidence>
<keyword evidence="1" id="KW-0678">Repressor</keyword>
<dbReference type="EMBL" id="JACOPF010000001">
    <property type="protein sequence ID" value="MBC5688567.1"/>
    <property type="molecule type" value="Genomic_DNA"/>
</dbReference>
<organism evidence="7 8">
    <name type="scientific">Mediterraneibacter hominis</name>
    <dbReference type="NCBI Taxonomy" id="2763054"/>
    <lineage>
        <taxon>Bacteria</taxon>
        <taxon>Bacillati</taxon>
        <taxon>Bacillota</taxon>
        <taxon>Clostridia</taxon>
        <taxon>Lachnospirales</taxon>
        <taxon>Lachnospiraceae</taxon>
        <taxon>Mediterraneibacter</taxon>
    </lineage>
</organism>
<feature type="coiled-coil region" evidence="5">
    <location>
        <begin position="84"/>
        <end position="111"/>
    </location>
</feature>
<evidence type="ECO:0000256" key="2">
    <source>
        <dbReference type="ARBA" id="ARBA00023015"/>
    </source>
</evidence>
<evidence type="ECO:0000256" key="5">
    <source>
        <dbReference type="SAM" id="Coils"/>
    </source>
</evidence>
<dbReference type="InterPro" id="IPR009061">
    <property type="entry name" value="DNA-bd_dom_put_sf"/>
</dbReference>
<dbReference type="Gene3D" id="1.10.1660.10">
    <property type="match status" value="1"/>
</dbReference>
<dbReference type="GO" id="GO:0003677">
    <property type="term" value="F:DNA binding"/>
    <property type="evidence" value="ECO:0007669"/>
    <property type="project" value="UniProtKB-KW"/>
</dbReference>
<evidence type="ECO:0000256" key="3">
    <source>
        <dbReference type="ARBA" id="ARBA00023125"/>
    </source>
</evidence>
<keyword evidence="2" id="KW-0805">Transcription regulation</keyword>
<dbReference type="RefSeq" id="WP_186875174.1">
    <property type="nucleotide sequence ID" value="NZ_JACOPF010000001.1"/>
</dbReference>
<comment type="caution">
    <text evidence="7">The sequence shown here is derived from an EMBL/GenBank/DDBJ whole genome shotgun (WGS) entry which is preliminary data.</text>
</comment>
<feature type="domain" description="HTH merR-type" evidence="6">
    <location>
        <begin position="1"/>
        <end position="71"/>
    </location>
</feature>
<dbReference type="Pfam" id="PF13411">
    <property type="entry name" value="MerR_1"/>
    <property type="match status" value="1"/>
</dbReference>
<dbReference type="PANTHER" id="PTHR30204:SF69">
    <property type="entry name" value="MERR-FAMILY TRANSCRIPTIONAL REGULATOR"/>
    <property type="match status" value="1"/>
</dbReference>
<dbReference type="SMART" id="SM00422">
    <property type="entry name" value="HTH_MERR"/>
    <property type="match status" value="1"/>
</dbReference>
<keyword evidence="4" id="KW-0804">Transcription</keyword>
<dbReference type="InterPro" id="IPR000551">
    <property type="entry name" value="MerR-type_HTH_dom"/>
</dbReference>
<dbReference type="AlphaFoldDB" id="A0A923LGY6"/>
<evidence type="ECO:0000313" key="7">
    <source>
        <dbReference type="EMBL" id="MBC5688567.1"/>
    </source>
</evidence>
<keyword evidence="8" id="KW-1185">Reference proteome</keyword>
<accession>A0A923LGY6</accession>
<dbReference type="Proteomes" id="UP000652477">
    <property type="component" value="Unassembled WGS sequence"/>
</dbReference>
<keyword evidence="3" id="KW-0238">DNA-binding</keyword>
<dbReference type="InterPro" id="IPR011256">
    <property type="entry name" value="Reg_factor_effector_dom_sf"/>
</dbReference>
<dbReference type="InterPro" id="IPR010499">
    <property type="entry name" value="AraC_E-bd"/>
</dbReference>
<dbReference type="InterPro" id="IPR047057">
    <property type="entry name" value="MerR_fam"/>
</dbReference>
<evidence type="ECO:0000256" key="4">
    <source>
        <dbReference type="ARBA" id="ARBA00023163"/>
    </source>
</evidence>
<protein>
    <submittedName>
        <fullName evidence="7">MerR family transcriptional regulator</fullName>
    </submittedName>
</protein>
<dbReference type="SMART" id="SM00871">
    <property type="entry name" value="AraC_E_bind"/>
    <property type="match status" value="1"/>
</dbReference>
<dbReference type="PANTHER" id="PTHR30204">
    <property type="entry name" value="REDOX-CYCLING DRUG-SENSING TRANSCRIPTIONAL ACTIVATOR SOXR"/>
    <property type="match status" value="1"/>
</dbReference>
<keyword evidence="5" id="KW-0175">Coiled coil</keyword>
<dbReference type="SUPFAM" id="SSF55136">
    <property type="entry name" value="Probable bacterial effector-binding domain"/>
    <property type="match status" value="1"/>
</dbReference>
<sequence>MFRIGQLAGIYKISGKTLRYYDELGLLKPQYVDQMTGYRYYTSSQIPVLNEIFLLKEMGLSLKEIAYLMQREEEKDNTVLKGVLDLKQMELDRQIQELNQKKQMIALLKKKLDGEGKIEISGLNVGTKKIGKMKVASLEATISAYSTQDSLWSELLEFLNQSRIKTGTERYTIYYDSVFKGDDIQVEIQKRVLTDFKGNERIRCKEVDALDQVAYLLHTGEHESVINSYEAILTWIEENHYEITGNIREEFHMDDFMTSNPEEFVTEIQIPIQKIKNVK</sequence>
<gene>
    <name evidence="7" type="ORF">H8S37_06430</name>
</gene>
<dbReference type="GO" id="GO:0003700">
    <property type="term" value="F:DNA-binding transcription factor activity"/>
    <property type="evidence" value="ECO:0007669"/>
    <property type="project" value="InterPro"/>
</dbReference>